<evidence type="ECO:0000256" key="5">
    <source>
        <dbReference type="ARBA" id="ARBA00022989"/>
    </source>
</evidence>
<evidence type="ECO:0000256" key="1">
    <source>
        <dbReference type="ARBA" id="ARBA00004651"/>
    </source>
</evidence>
<evidence type="ECO:0000256" key="7">
    <source>
        <dbReference type="ARBA" id="ARBA00023224"/>
    </source>
</evidence>
<keyword evidence="4 10" id="KW-0812">Transmembrane</keyword>
<dbReference type="PANTHER" id="PTHR32089:SF112">
    <property type="entry name" value="LYSOZYME-LIKE PROTEIN-RELATED"/>
    <property type="match status" value="1"/>
</dbReference>
<dbReference type="InterPro" id="IPR033479">
    <property type="entry name" value="dCache_1"/>
</dbReference>
<proteinExistence type="inferred from homology"/>
<accession>A0A917CRU0</accession>
<evidence type="ECO:0000313" key="13">
    <source>
        <dbReference type="EMBL" id="GGF97404.1"/>
    </source>
</evidence>
<dbReference type="CDD" id="cd11386">
    <property type="entry name" value="MCP_signal"/>
    <property type="match status" value="1"/>
</dbReference>
<evidence type="ECO:0000256" key="8">
    <source>
        <dbReference type="ARBA" id="ARBA00029447"/>
    </source>
</evidence>
<organism evidence="13 14">
    <name type="scientific">Paenibacillus abyssi</name>
    <dbReference type="NCBI Taxonomy" id="1340531"/>
    <lineage>
        <taxon>Bacteria</taxon>
        <taxon>Bacillati</taxon>
        <taxon>Bacillota</taxon>
        <taxon>Bacilli</taxon>
        <taxon>Bacillales</taxon>
        <taxon>Paenibacillaceae</taxon>
        <taxon>Paenibacillus</taxon>
    </lineage>
</organism>
<keyword evidence="3" id="KW-0145">Chemotaxis</keyword>
<dbReference type="Pfam" id="PF00672">
    <property type="entry name" value="HAMP"/>
    <property type="match status" value="1"/>
</dbReference>
<gene>
    <name evidence="13" type="ORF">GCM10010916_13310</name>
</gene>
<dbReference type="Pfam" id="PF00015">
    <property type="entry name" value="MCPsignal"/>
    <property type="match status" value="1"/>
</dbReference>
<evidence type="ECO:0000259" key="12">
    <source>
        <dbReference type="PROSITE" id="PS50885"/>
    </source>
</evidence>
<dbReference type="SMART" id="SM00304">
    <property type="entry name" value="HAMP"/>
    <property type="match status" value="1"/>
</dbReference>
<evidence type="ECO:0000256" key="9">
    <source>
        <dbReference type="PROSITE-ProRule" id="PRU00284"/>
    </source>
</evidence>
<dbReference type="CDD" id="cd18773">
    <property type="entry name" value="PDC1_HK_sensor"/>
    <property type="match status" value="1"/>
</dbReference>
<evidence type="ECO:0000256" key="2">
    <source>
        <dbReference type="ARBA" id="ARBA00022475"/>
    </source>
</evidence>
<dbReference type="Proteomes" id="UP000644756">
    <property type="component" value="Unassembled WGS sequence"/>
</dbReference>
<dbReference type="AlphaFoldDB" id="A0A917CRU0"/>
<feature type="transmembrane region" description="Helical" evidence="10">
    <location>
        <begin position="16"/>
        <end position="36"/>
    </location>
</feature>
<feature type="domain" description="HAMP" evidence="12">
    <location>
        <begin position="325"/>
        <end position="377"/>
    </location>
</feature>
<dbReference type="Gene3D" id="1.10.8.500">
    <property type="entry name" value="HAMP domain in histidine kinase"/>
    <property type="match status" value="1"/>
</dbReference>
<comment type="subcellular location">
    <subcellularLocation>
        <location evidence="1">Cell membrane</location>
        <topology evidence="1">Multi-pass membrane protein</topology>
    </subcellularLocation>
</comment>
<evidence type="ECO:0000256" key="3">
    <source>
        <dbReference type="ARBA" id="ARBA00022500"/>
    </source>
</evidence>
<dbReference type="Gene3D" id="1.10.287.950">
    <property type="entry name" value="Methyl-accepting chemotaxis protein"/>
    <property type="match status" value="1"/>
</dbReference>
<dbReference type="GO" id="GO:0005886">
    <property type="term" value="C:plasma membrane"/>
    <property type="evidence" value="ECO:0007669"/>
    <property type="project" value="UniProtKB-SubCell"/>
</dbReference>
<dbReference type="EMBL" id="BMGR01000003">
    <property type="protein sequence ID" value="GGF97404.1"/>
    <property type="molecule type" value="Genomic_DNA"/>
</dbReference>
<dbReference type="SMART" id="SM00283">
    <property type="entry name" value="MA"/>
    <property type="match status" value="1"/>
</dbReference>
<evidence type="ECO:0000256" key="4">
    <source>
        <dbReference type="ARBA" id="ARBA00022692"/>
    </source>
</evidence>
<evidence type="ECO:0000259" key="11">
    <source>
        <dbReference type="PROSITE" id="PS50111"/>
    </source>
</evidence>
<evidence type="ECO:0000313" key="14">
    <source>
        <dbReference type="Proteomes" id="UP000644756"/>
    </source>
</evidence>
<evidence type="ECO:0000256" key="6">
    <source>
        <dbReference type="ARBA" id="ARBA00023136"/>
    </source>
</evidence>
<dbReference type="SUPFAM" id="SSF58104">
    <property type="entry name" value="Methyl-accepting chemotaxis protein (MCP) signaling domain"/>
    <property type="match status" value="1"/>
</dbReference>
<comment type="caution">
    <text evidence="13">The sequence shown here is derived from an EMBL/GenBank/DDBJ whole genome shotgun (WGS) entry which is preliminary data.</text>
</comment>
<keyword evidence="2" id="KW-1003">Cell membrane</keyword>
<feature type="transmembrane region" description="Helical" evidence="10">
    <location>
        <begin position="304"/>
        <end position="323"/>
    </location>
</feature>
<sequence>MKLLNVLKFSSIRKKLIVTFMLVTVVPIIVLSYILYSSMGNTITEDFNNNIHQSMMTMDNTLNEHFSTLRNNVTYLSGHSALKSMDDTVRSYINGIPEQAGASERRIQLAFEEYIDTHPDYSTAFIGTEYGGFTESNNDTGADEGYDPRERGWYKKALENPDTAVMIEPYQSISGAIEVTSAKTFTDREGNITGVMAIAMTMDKFNVLLEKMGTGQTNHLLVALPDGTIITYPHEPELNFQPIEQLGITELADFPGVQDGSYEMNYNGKTQLVNIYTSEGTGWRFVSFVENEELLSELHPLRNLIIIITIIIIAIVLTASYMFSRRFSGPIQLITDHARQMASGDLTNSINYHSNDELGNLTKHFNEMIGSLRDIVQRVKQTTTEVKTSAVSVTAGATDAALSTQSIVSTMSEVASGVNGQVSSLQESTTAMGEVSTAVQRVAESASNVAELALVTSEQATKGMQSIEKSTAQMNIINEATNETVEVVNRLIERTKEIEEALNTIADISAQTNLLALNAAIEAARAGDAGRGFAVVAGEVRKLAEQSSQSASQINDLLGQIGADSSAAVQAMGKVSNEASQGAVVVLEAGMGFEHIVKGINEITLQAQEASAASQQMSASAEEINASMEDIVNMSKQVASKTNQTAAAAQEQMGTMENMAALSSRMESISEELENLVLHFKTEAK</sequence>
<dbReference type="PROSITE" id="PS50885">
    <property type="entry name" value="HAMP"/>
    <property type="match status" value="1"/>
</dbReference>
<protein>
    <submittedName>
        <fullName evidence="13">Methyl-accepting chemotaxis protein</fullName>
    </submittedName>
</protein>
<dbReference type="GO" id="GO:0006935">
    <property type="term" value="P:chemotaxis"/>
    <property type="evidence" value="ECO:0007669"/>
    <property type="project" value="UniProtKB-KW"/>
</dbReference>
<keyword evidence="7 9" id="KW-0807">Transducer</keyword>
<reference evidence="13" key="1">
    <citation type="journal article" date="2014" name="Int. J. Syst. Evol. Microbiol.">
        <title>Complete genome sequence of Corynebacterium casei LMG S-19264T (=DSM 44701T), isolated from a smear-ripened cheese.</title>
        <authorList>
            <consortium name="US DOE Joint Genome Institute (JGI-PGF)"/>
            <person name="Walter F."/>
            <person name="Albersmeier A."/>
            <person name="Kalinowski J."/>
            <person name="Ruckert C."/>
        </authorList>
    </citation>
    <scope>NUCLEOTIDE SEQUENCE</scope>
    <source>
        <strain evidence="13">CGMCC 1.12987</strain>
    </source>
</reference>
<dbReference type="PROSITE" id="PS50111">
    <property type="entry name" value="CHEMOTAXIS_TRANSDUC_2"/>
    <property type="match status" value="1"/>
</dbReference>
<evidence type="ECO:0000256" key="10">
    <source>
        <dbReference type="SAM" id="Phobius"/>
    </source>
</evidence>
<dbReference type="PANTHER" id="PTHR32089">
    <property type="entry name" value="METHYL-ACCEPTING CHEMOTAXIS PROTEIN MCPB"/>
    <property type="match status" value="1"/>
</dbReference>
<keyword evidence="6 10" id="KW-0472">Membrane</keyword>
<feature type="domain" description="Methyl-accepting transducer" evidence="11">
    <location>
        <begin position="396"/>
        <end position="632"/>
    </location>
</feature>
<dbReference type="Gene3D" id="3.30.450.20">
    <property type="entry name" value="PAS domain"/>
    <property type="match status" value="2"/>
</dbReference>
<reference evidence="13" key="2">
    <citation type="submission" date="2020-09" db="EMBL/GenBank/DDBJ databases">
        <authorList>
            <person name="Sun Q."/>
            <person name="Zhou Y."/>
        </authorList>
    </citation>
    <scope>NUCLEOTIDE SEQUENCE</scope>
    <source>
        <strain evidence="13">CGMCC 1.12987</strain>
    </source>
</reference>
<name>A0A917CRU0_9BACL</name>
<dbReference type="InterPro" id="IPR003660">
    <property type="entry name" value="HAMP_dom"/>
</dbReference>
<dbReference type="InterPro" id="IPR004089">
    <property type="entry name" value="MCPsignal_dom"/>
</dbReference>
<keyword evidence="14" id="KW-1185">Reference proteome</keyword>
<keyword evidence="5 10" id="KW-1133">Transmembrane helix</keyword>
<dbReference type="Pfam" id="PF02743">
    <property type="entry name" value="dCache_1"/>
    <property type="match status" value="1"/>
</dbReference>
<comment type="similarity">
    <text evidence="8">Belongs to the methyl-accepting chemotaxis (MCP) protein family.</text>
</comment>
<dbReference type="CDD" id="cd06225">
    <property type="entry name" value="HAMP"/>
    <property type="match status" value="1"/>
</dbReference>
<dbReference type="GO" id="GO:0007165">
    <property type="term" value="P:signal transduction"/>
    <property type="evidence" value="ECO:0007669"/>
    <property type="project" value="UniProtKB-KW"/>
</dbReference>
<dbReference type="RefSeq" id="WP_188530148.1">
    <property type="nucleotide sequence ID" value="NZ_BMGR01000003.1"/>
</dbReference>